<dbReference type="STRING" id="1921803.NIES593_05210"/>
<dbReference type="AlphaFoldDB" id="A0A1U7HNJ2"/>
<dbReference type="PROSITE" id="PS50076">
    <property type="entry name" value="DNAJ_2"/>
    <property type="match status" value="1"/>
</dbReference>
<keyword evidence="1" id="KW-0472">Membrane</keyword>
<reference evidence="3 4" key="1">
    <citation type="submission" date="2016-11" db="EMBL/GenBank/DDBJ databases">
        <title>Draft Genome Sequences of Nine Cyanobacterial Strains from Diverse Habitats.</title>
        <authorList>
            <person name="Zhu T."/>
            <person name="Hou S."/>
            <person name="Lu X."/>
            <person name="Hess W.R."/>
        </authorList>
    </citation>
    <scope>NUCLEOTIDE SEQUENCE [LARGE SCALE GENOMIC DNA]</scope>
    <source>
        <strain evidence="3 4">NIES-593</strain>
    </source>
</reference>
<organism evidence="3 4">
    <name type="scientific">Hydrococcus rivularis NIES-593</name>
    <dbReference type="NCBI Taxonomy" id="1921803"/>
    <lineage>
        <taxon>Bacteria</taxon>
        <taxon>Bacillati</taxon>
        <taxon>Cyanobacteriota</taxon>
        <taxon>Cyanophyceae</taxon>
        <taxon>Pleurocapsales</taxon>
        <taxon>Hydrococcaceae</taxon>
        <taxon>Hydrococcus</taxon>
    </lineage>
</organism>
<keyword evidence="1" id="KW-0812">Transmembrane</keyword>
<gene>
    <name evidence="3" type="ORF">NIES593_05210</name>
</gene>
<keyword evidence="4" id="KW-1185">Reference proteome</keyword>
<comment type="caution">
    <text evidence="3">The sequence shown here is derived from an EMBL/GenBank/DDBJ whole genome shotgun (WGS) entry which is preliminary data.</text>
</comment>
<feature type="domain" description="J" evidence="2">
    <location>
        <begin position="271"/>
        <end position="348"/>
    </location>
</feature>
<evidence type="ECO:0000313" key="3">
    <source>
        <dbReference type="EMBL" id="OKH25163.1"/>
    </source>
</evidence>
<dbReference type="InterPro" id="IPR036869">
    <property type="entry name" value="J_dom_sf"/>
</dbReference>
<dbReference type="PRINTS" id="PR00625">
    <property type="entry name" value="JDOMAIN"/>
</dbReference>
<dbReference type="RefSeq" id="WP_073598574.1">
    <property type="nucleotide sequence ID" value="NZ_MRCB01000004.1"/>
</dbReference>
<sequence>MGVIPIDENLLLSFFLFGLSICTTSVISYTSKNSSRDRSHVKIPKRSQIVPKGKFYRLACLLEDAPRTSLRGQAYQLATPLTTPFACPLEDAPETALKGQAYELATPLMTPLACIATELWQEFYTRQLGKPGIHYWEWKDKPESDKVCRELSLLLALPEPKGYAKQVLSALGGRKYLFCKLPKSTEEVGNLLVAFADCMDDGKFANLDWRVQTAMRRAFKEWHELASQQIGIEALDAVYRVCYGISWDKIQPMLDEDRSFLEDFIADESSPWWKILGVSPSAAPVKVEKAYKNLIRLWHPDLNKHPYATQVTSRINVAYERYQSLHPFPSMAERMSIKNNSNLFDKIREWLKPLLSR</sequence>
<dbReference type="Proteomes" id="UP000186868">
    <property type="component" value="Unassembled WGS sequence"/>
</dbReference>
<accession>A0A1U7HNJ2</accession>
<evidence type="ECO:0000313" key="4">
    <source>
        <dbReference type="Proteomes" id="UP000186868"/>
    </source>
</evidence>
<dbReference type="SUPFAM" id="SSF46565">
    <property type="entry name" value="Chaperone J-domain"/>
    <property type="match status" value="1"/>
</dbReference>
<protein>
    <recommendedName>
        <fullName evidence="2">J domain-containing protein</fullName>
    </recommendedName>
</protein>
<dbReference type="CDD" id="cd06257">
    <property type="entry name" value="DnaJ"/>
    <property type="match status" value="1"/>
</dbReference>
<dbReference type="EMBL" id="MRCB01000004">
    <property type="protein sequence ID" value="OKH25163.1"/>
    <property type="molecule type" value="Genomic_DNA"/>
</dbReference>
<proteinExistence type="predicted"/>
<dbReference type="Gene3D" id="1.10.287.110">
    <property type="entry name" value="DnaJ domain"/>
    <property type="match status" value="1"/>
</dbReference>
<dbReference type="InterPro" id="IPR001623">
    <property type="entry name" value="DnaJ_domain"/>
</dbReference>
<dbReference type="SMART" id="SM00271">
    <property type="entry name" value="DnaJ"/>
    <property type="match status" value="1"/>
</dbReference>
<feature type="transmembrane region" description="Helical" evidence="1">
    <location>
        <begin position="12"/>
        <end position="30"/>
    </location>
</feature>
<dbReference type="Pfam" id="PF00226">
    <property type="entry name" value="DnaJ"/>
    <property type="match status" value="1"/>
</dbReference>
<evidence type="ECO:0000259" key="2">
    <source>
        <dbReference type="PROSITE" id="PS50076"/>
    </source>
</evidence>
<name>A0A1U7HNJ2_9CYAN</name>
<dbReference type="OrthoDB" id="422295at2"/>
<keyword evidence="1" id="KW-1133">Transmembrane helix</keyword>
<evidence type="ECO:0000256" key="1">
    <source>
        <dbReference type="SAM" id="Phobius"/>
    </source>
</evidence>